<reference evidence="2" key="1">
    <citation type="submission" date="2018-11" db="EMBL/GenBank/DDBJ databases">
        <authorList>
            <person name="Grassa J C."/>
        </authorList>
    </citation>
    <scope>NUCLEOTIDE SEQUENCE [LARGE SCALE GENOMIC DNA]</scope>
</reference>
<dbReference type="GO" id="GO:0010468">
    <property type="term" value="P:regulation of gene expression"/>
    <property type="evidence" value="ECO:0007669"/>
    <property type="project" value="TreeGrafter"/>
</dbReference>
<evidence type="ECO:0000313" key="2">
    <source>
        <dbReference type="EnsemblPlants" id="cds.evm.model.03.2095"/>
    </source>
</evidence>
<dbReference type="EnsemblPlants" id="evm.model.03.2095">
    <property type="protein sequence ID" value="cds.evm.model.03.2095"/>
    <property type="gene ID" value="evm.TU.03.2095"/>
</dbReference>
<proteinExistence type="predicted"/>
<dbReference type="Proteomes" id="UP000596661">
    <property type="component" value="Chromosome 3"/>
</dbReference>
<name>A0A803P7Y4_CANSA</name>
<feature type="region of interest" description="Disordered" evidence="1">
    <location>
        <begin position="1"/>
        <end position="40"/>
    </location>
</feature>
<dbReference type="PANTHER" id="PTHR31304:SF73">
    <property type="entry name" value="OS01G0511000 PROTEIN"/>
    <property type="match status" value="1"/>
</dbReference>
<organism evidence="2 3">
    <name type="scientific">Cannabis sativa</name>
    <name type="common">Hemp</name>
    <name type="synonym">Marijuana</name>
    <dbReference type="NCBI Taxonomy" id="3483"/>
    <lineage>
        <taxon>Eukaryota</taxon>
        <taxon>Viridiplantae</taxon>
        <taxon>Streptophyta</taxon>
        <taxon>Embryophyta</taxon>
        <taxon>Tracheophyta</taxon>
        <taxon>Spermatophyta</taxon>
        <taxon>Magnoliopsida</taxon>
        <taxon>eudicotyledons</taxon>
        <taxon>Gunneridae</taxon>
        <taxon>Pentapetalae</taxon>
        <taxon>rosids</taxon>
        <taxon>fabids</taxon>
        <taxon>Rosales</taxon>
        <taxon>Cannabaceae</taxon>
        <taxon>Cannabis</taxon>
    </lineage>
</organism>
<evidence type="ECO:0000256" key="1">
    <source>
        <dbReference type="SAM" id="MobiDB-lite"/>
    </source>
</evidence>
<dbReference type="OMA" id="RASKFKR"/>
<dbReference type="PANTHER" id="PTHR31304">
    <property type="entry name" value="LOB DOMAIN-CONTAINING PROTEIN 38"/>
    <property type="match status" value="1"/>
</dbReference>
<evidence type="ECO:0000313" key="3">
    <source>
        <dbReference type="Proteomes" id="UP000596661"/>
    </source>
</evidence>
<feature type="region of interest" description="Disordered" evidence="1">
    <location>
        <begin position="145"/>
        <end position="195"/>
    </location>
</feature>
<sequence length="228" mass="24180">MDVEFSGEGAPRTVPSDLVFTGSNPHSLNPTPLSSSPNSMAALVSSTSSMPVLSIADLSLLYEACGRIVNPISGSTGLVQSGSWHLCEAAVEAVLRGEAIKPASDELVGNLSCDIRHVAKRESSVLCDRLKVQTRRRLKRKKVAKLEESETEFGPESAQLVLSGPPVSHDSEEETRLQQRLSQGGADSGEEDSGGSVALVVKPKLGLNDEVDLELTLGSALWNFDNGL</sequence>
<feature type="compositionally biased region" description="Low complexity" evidence="1">
    <location>
        <begin position="23"/>
        <end position="39"/>
    </location>
</feature>
<dbReference type="AlphaFoldDB" id="A0A803P7Y4"/>
<keyword evidence="3" id="KW-1185">Reference proteome</keyword>
<dbReference type="EMBL" id="UZAU01000356">
    <property type="status" value="NOT_ANNOTATED_CDS"/>
    <property type="molecule type" value="Genomic_DNA"/>
</dbReference>
<protein>
    <recommendedName>
        <fullName evidence="4">LOB domain-containing protein</fullName>
    </recommendedName>
</protein>
<evidence type="ECO:0008006" key="4">
    <source>
        <dbReference type="Google" id="ProtNLM"/>
    </source>
</evidence>
<dbReference type="Gramene" id="evm.model.03.2095">
    <property type="protein sequence ID" value="cds.evm.model.03.2095"/>
    <property type="gene ID" value="evm.TU.03.2095"/>
</dbReference>
<reference evidence="2" key="2">
    <citation type="submission" date="2021-03" db="UniProtKB">
        <authorList>
            <consortium name="EnsemblPlants"/>
        </authorList>
    </citation>
    <scope>IDENTIFICATION</scope>
</reference>
<accession>A0A803P7Y4</accession>